<name>A0A540L6J0_MALBA</name>
<keyword evidence="2" id="KW-1185">Reference proteome</keyword>
<comment type="caution">
    <text evidence="1">The sequence shown here is derived from an EMBL/GenBank/DDBJ whole genome shotgun (WGS) entry which is preliminary data.</text>
</comment>
<dbReference type="STRING" id="106549.A0A540L6J0"/>
<dbReference type="Gene3D" id="3.80.10.10">
    <property type="entry name" value="Ribonuclease Inhibitor"/>
    <property type="match status" value="1"/>
</dbReference>
<evidence type="ECO:0000313" key="2">
    <source>
        <dbReference type="Proteomes" id="UP000315295"/>
    </source>
</evidence>
<dbReference type="InterPro" id="IPR032675">
    <property type="entry name" value="LRR_dom_sf"/>
</dbReference>
<evidence type="ECO:0000313" key="1">
    <source>
        <dbReference type="EMBL" id="TQD82086.1"/>
    </source>
</evidence>
<proteinExistence type="predicted"/>
<dbReference type="SUPFAM" id="SSF52047">
    <property type="entry name" value="RNI-like"/>
    <property type="match status" value="1"/>
</dbReference>
<feature type="non-terminal residue" evidence="1">
    <location>
        <position position="1"/>
    </location>
</feature>
<dbReference type="AlphaFoldDB" id="A0A540L6J0"/>
<protein>
    <submittedName>
        <fullName evidence="1">Uncharacterized protein</fullName>
    </submittedName>
</protein>
<accession>A0A540L6J0</accession>
<gene>
    <name evidence="1" type="ORF">C1H46_032364</name>
</gene>
<organism evidence="1 2">
    <name type="scientific">Malus baccata</name>
    <name type="common">Siberian crab apple</name>
    <name type="synonym">Pyrus baccata</name>
    <dbReference type="NCBI Taxonomy" id="106549"/>
    <lineage>
        <taxon>Eukaryota</taxon>
        <taxon>Viridiplantae</taxon>
        <taxon>Streptophyta</taxon>
        <taxon>Embryophyta</taxon>
        <taxon>Tracheophyta</taxon>
        <taxon>Spermatophyta</taxon>
        <taxon>Magnoliopsida</taxon>
        <taxon>eudicotyledons</taxon>
        <taxon>Gunneridae</taxon>
        <taxon>Pentapetalae</taxon>
        <taxon>rosids</taxon>
        <taxon>fabids</taxon>
        <taxon>Rosales</taxon>
        <taxon>Rosaceae</taxon>
        <taxon>Amygdaloideae</taxon>
        <taxon>Maleae</taxon>
        <taxon>Malus</taxon>
    </lineage>
</organism>
<sequence length="85" mass="9348">VEMDSLESLDLACCSNVKKILEFGEQMKNVCRIDLGGTAIEKMPSSIGHLVGRKDLSLWNCKNLLNLPKAICNLKSLRSLIVKGC</sequence>
<reference evidence="1 2" key="1">
    <citation type="journal article" date="2019" name="G3 (Bethesda)">
        <title>Sequencing of a Wild Apple (Malus baccata) Genome Unravels the Differences Between Cultivated and Wild Apple Species Regarding Disease Resistance and Cold Tolerance.</title>
        <authorList>
            <person name="Chen X."/>
        </authorList>
    </citation>
    <scope>NUCLEOTIDE SEQUENCE [LARGE SCALE GENOMIC DNA]</scope>
    <source>
        <strain evidence="2">cv. Shandingzi</strain>
        <tissue evidence="1">Leaves</tissue>
    </source>
</reference>
<dbReference type="EMBL" id="VIEB01000738">
    <property type="protein sequence ID" value="TQD82086.1"/>
    <property type="molecule type" value="Genomic_DNA"/>
</dbReference>
<dbReference type="Proteomes" id="UP000315295">
    <property type="component" value="Unassembled WGS sequence"/>
</dbReference>